<feature type="domain" description="Amino acid permease/ SLC12A" evidence="6">
    <location>
        <begin position="42"/>
        <end position="94"/>
    </location>
</feature>
<dbReference type="OrthoDB" id="3900342at2759"/>
<protein>
    <recommendedName>
        <fullName evidence="6">Amino acid permease/ SLC12A domain-containing protein</fullName>
    </recommendedName>
</protein>
<evidence type="ECO:0000259" key="6">
    <source>
        <dbReference type="Pfam" id="PF00324"/>
    </source>
</evidence>
<reference evidence="7 8" key="1">
    <citation type="submission" date="2017-10" db="EMBL/GenBank/DDBJ databases">
        <title>Development of genomic resources for the powdery mildew, Erysiphe pulchra.</title>
        <authorList>
            <person name="Wadl P.A."/>
            <person name="Mack B.M."/>
            <person name="Moore G."/>
            <person name="Beltz S.B."/>
        </authorList>
    </citation>
    <scope>NUCLEOTIDE SEQUENCE [LARGE SCALE GENOMIC DNA]</scope>
    <source>
        <strain evidence="7">Cflorida</strain>
    </source>
</reference>
<comment type="subcellular location">
    <subcellularLocation>
        <location evidence="1">Membrane</location>
        <topology evidence="1">Multi-pass membrane protein</topology>
    </subcellularLocation>
</comment>
<comment type="caution">
    <text evidence="7">The sequence shown here is derived from an EMBL/GenBank/DDBJ whole genome shotgun (WGS) entry which is preliminary data.</text>
</comment>
<dbReference type="PANTHER" id="PTHR43341">
    <property type="entry name" value="AMINO ACID PERMEASE"/>
    <property type="match status" value="1"/>
</dbReference>
<evidence type="ECO:0000256" key="1">
    <source>
        <dbReference type="ARBA" id="ARBA00004141"/>
    </source>
</evidence>
<proteinExistence type="predicted"/>
<dbReference type="EMBL" id="PEDP01008379">
    <property type="protein sequence ID" value="POS81748.1"/>
    <property type="molecule type" value="Genomic_DNA"/>
</dbReference>
<feature type="transmembrane region" description="Helical" evidence="5">
    <location>
        <begin position="128"/>
        <end position="150"/>
    </location>
</feature>
<organism evidence="7 8">
    <name type="scientific">Erysiphe pulchra</name>
    <dbReference type="NCBI Taxonomy" id="225359"/>
    <lineage>
        <taxon>Eukaryota</taxon>
        <taxon>Fungi</taxon>
        <taxon>Dikarya</taxon>
        <taxon>Ascomycota</taxon>
        <taxon>Pezizomycotina</taxon>
        <taxon>Leotiomycetes</taxon>
        <taxon>Erysiphales</taxon>
        <taxon>Erysiphaceae</taxon>
        <taxon>Erysiphe</taxon>
    </lineage>
</organism>
<dbReference type="InterPro" id="IPR004841">
    <property type="entry name" value="AA-permease/SLC12A_dom"/>
</dbReference>
<sequence length="216" mass="23522">MANKEVMYDTEALGGTTTNTTYREGAIAGEGGETKRGLKSRHIQFLALGGAIGTGLFIGSGAILSLVGPAPLFMGYLSMMLMVYVVMNVLAEMLLGCWHQSRSLDHHHPYHHLAAQHHRRTVFGEAEFWFASIKLITIIGLIILGIVLFFGGGPAQQSRLGFRYWNDPGAFNPYLVSGNTGKFLAYWTAFVRAGFAFITSPELIALAAGETVAPRR</sequence>
<dbReference type="PANTHER" id="PTHR43341:SF36">
    <property type="entry name" value="PROLINE-SPECIFIC PERMEASE"/>
    <property type="match status" value="1"/>
</dbReference>
<dbReference type="Pfam" id="PF00324">
    <property type="entry name" value="AA_permease"/>
    <property type="match status" value="2"/>
</dbReference>
<evidence type="ECO:0000313" key="8">
    <source>
        <dbReference type="Proteomes" id="UP000237438"/>
    </source>
</evidence>
<keyword evidence="8" id="KW-1185">Reference proteome</keyword>
<keyword evidence="2 5" id="KW-0812">Transmembrane</keyword>
<evidence type="ECO:0000256" key="4">
    <source>
        <dbReference type="ARBA" id="ARBA00023136"/>
    </source>
</evidence>
<evidence type="ECO:0000313" key="7">
    <source>
        <dbReference type="EMBL" id="POS81748.1"/>
    </source>
</evidence>
<feature type="domain" description="Amino acid permease/ SLC12A" evidence="6">
    <location>
        <begin position="122"/>
        <end position="216"/>
    </location>
</feature>
<dbReference type="Proteomes" id="UP000237438">
    <property type="component" value="Unassembled WGS sequence"/>
</dbReference>
<feature type="transmembrane region" description="Helical" evidence="5">
    <location>
        <begin position="45"/>
        <end position="67"/>
    </location>
</feature>
<dbReference type="STRING" id="225359.A0A2S4PIB0"/>
<keyword evidence="4 5" id="KW-0472">Membrane</keyword>
<dbReference type="GO" id="GO:0016020">
    <property type="term" value="C:membrane"/>
    <property type="evidence" value="ECO:0007669"/>
    <property type="project" value="UniProtKB-SubCell"/>
</dbReference>
<name>A0A2S4PIB0_9PEZI</name>
<feature type="transmembrane region" description="Helical" evidence="5">
    <location>
        <begin position="184"/>
        <end position="208"/>
    </location>
</feature>
<dbReference type="Gene3D" id="1.20.1740.10">
    <property type="entry name" value="Amino acid/polyamine transporter I"/>
    <property type="match status" value="2"/>
</dbReference>
<accession>A0A2S4PIB0</accession>
<dbReference type="AlphaFoldDB" id="A0A2S4PIB0"/>
<gene>
    <name evidence="7" type="ORF">EPUL_005875</name>
</gene>
<evidence type="ECO:0000256" key="5">
    <source>
        <dbReference type="SAM" id="Phobius"/>
    </source>
</evidence>
<feature type="non-terminal residue" evidence="7">
    <location>
        <position position="216"/>
    </location>
</feature>
<dbReference type="GO" id="GO:0015171">
    <property type="term" value="F:amino acid transmembrane transporter activity"/>
    <property type="evidence" value="ECO:0007669"/>
    <property type="project" value="TreeGrafter"/>
</dbReference>
<evidence type="ECO:0000256" key="3">
    <source>
        <dbReference type="ARBA" id="ARBA00022989"/>
    </source>
</evidence>
<dbReference type="InterPro" id="IPR050524">
    <property type="entry name" value="APC_YAT"/>
</dbReference>
<keyword evidence="3 5" id="KW-1133">Transmembrane helix</keyword>
<feature type="transmembrane region" description="Helical" evidence="5">
    <location>
        <begin position="73"/>
        <end position="95"/>
    </location>
</feature>
<evidence type="ECO:0000256" key="2">
    <source>
        <dbReference type="ARBA" id="ARBA00022692"/>
    </source>
</evidence>